<reference evidence="1" key="1">
    <citation type="submission" date="2020-09" db="EMBL/GenBank/DDBJ databases">
        <title>Genome-Enabled Discovery of Anthraquinone Biosynthesis in Senna tora.</title>
        <authorList>
            <person name="Kang S.-H."/>
            <person name="Pandey R.P."/>
            <person name="Lee C.-M."/>
            <person name="Sim J.-S."/>
            <person name="Jeong J.-T."/>
            <person name="Choi B.-S."/>
            <person name="Jung M."/>
            <person name="Ginzburg D."/>
            <person name="Zhao K."/>
            <person name="Won S.Y."/>
            <person name="Oh T.-J."/>
            <person name="Yu Y."/>
            <person name="Kim N.-H."/>
            <person name="Lee O.R."/>
            <person name="Lee T.-H."/>
            <person name="Bashyal P."/>
            <person name="Kim T.-S."/>
            <person name="Lee W.-H."/>
            <person name="Kawkins C."/>
            <person name="Kim C.-K."/>
            <person name="Kim J.S."/>
            <person name="Ahn B.O."/>
            <person name="Rhee S.Y."/>
            <person name="Sohng J.K."/>
        </authorList>
    </citation>
    <scope>NUCLEOTIDE SEQUENCE</scope>
    <source>
        <tissue evidence="1">Leaf</tissue>
    </source>
</reference>
<keyword evidence="1" id="KW-0548">Nucleotidyltransferase</keyword>
<protein>
    <submittedName>
        <fullName evidence="1">Reverse transcriptase zinc-binding domain</fullName>
    </submittedName>
</protein>
<evidence type="ECO:0000313" key="2">
    <source>
        <dbReference type="Proteomes" id="UP000634136"/>
    </source>
</evidence>
<evidence type="ECO:0000313" key="1">
    <source>
        <dbReference type="EMBL" id="KAF7826573.1"/>
    </source>
</evidence>
<keyword evidence="1" id="KW-0695">RNA-directed DNA polymerase</keyword>
<dbReference type="GO" id="GO:0003964">
    <property type="term" value="F:RNA-directed DNA polymerase activity"/>
    <property type="evidence" value="ECO:0007669"/>
    <property type="project" value="UniProtKB-KW"/>
</dbReference>
<name>A0A834TPV0_9FABA</name>
<dbReference type="AlphaFoldDB" id="A0A834TPV0"/>
<proteinExistence type="predicted"/>
<gene>
    <name evidence="1" type="ORF">G2W53_017737</name>
</gene>
<organism evidence="1 2">
    <name type="scientific">Senna tora</name>
    <dbReference type="NCBI Taxonomy" id="362788"/>
    <lineage>
        <taxon>Eukaryota</taxon>
        <taxon>Viridiplantae</taxon>
        <taxon>Streptophyta</taxon>
        <taxon>Embryophyta</taxon>
        <taxon>Tracheophyta</taxon>
        <taxon>Spermatophyta</taxon>
        <taxon>Magnoliopsida</taxon>
        <taxon>eudicotyledons</taxon>
        <taxon>Gunneridae</taxon>
        <taxon>Pentapetalae</taxon>
        <taxon>rosids</taxon>
        <taxon>fabids</taxon>
        <taxon>Fabales</taxon>
        <taxon>Fabaceae</taxon>
        <taxon>Caesalpinioideae</taxon>
        <taxon>Cassia clade</taxon>
        <taxon>Senna</taxon>
    </lineage>
</organism>
<keyword evidence="2" id="KW-1185">Reference proteome</keyword>
<keyword evidence="1" id="KW-0808">Transferase</keyword>
<dbReference type="OrthoDB" id="1730053at2759"/>
<dbReference type="EMBL" id="JAAIUW010000006">
    <property type="protein sequence ID" value="KAF7826573.1"/>
    <property type="molecule type" value="Genomic_DNA"/>
</dbReference>
<dbReference type="Proteomes" id="UP000634136">
    <property type="component" value="Unassembled WGS sequence"/>
</dbReference>
<sequence>MYADDAVLFFQEKGDSRQVSSTVGKYLGTWIDQHKNKKNIFDNVVNKIQSKLQMWKSKCLSQAGRATLIKEILLRFIFRIGEVFVYRGRKVMSAKYMDGNNLGLIKRKTNSSWMWKAILKAKDIVLGNLKWQVGNVVLVLNSPPSHADS</sequence>
<comment type="caution">
    <text evidence="1">The sequence shown here is derived from an EMBL/GenBank/DDBJ whole genome shotgun (WGS) entry which is preliminary data.</text>
</comment>
<accession>A0A834TPV0</accession>